<proteinExistence type="predicted"/>
<dbReference type="Pfam" id="PF10685">
    <property type="entry name" value="KGG"/>
    <property type="match status" value="1"/>
</dbReference>
<name>A0A4V0NDM5_SORCE</name>
<gene>
    <name evidence="2" type="ORF">SOCEGT47_037120</name>
</gene>
<protein>
    <submittedName>
        <fullName evidence="2">Stress-induced protein</fullName>
    </submittedName>
</protein>
<dbReference type="EMBL" id="CP012670">
    <property type="protein sequence ID" value="AUX23192.1"/>
    <property type="molecule type" value="Genomic_DNA"/>
</dbReference>
<accession>A0A4V0NDM5</accession>
<feature type="region of interest" description="Disordered" evidence="1">
    <location>
        <begin position="1"/>
        <end position="103"/>
    </location>
</feature>
<evidence type="ECO:0000313" key="2">
    <source>
        <dbReference type="EMBL" id="AUX23192.1"/>
    </source>
</evidence>
<organism evidence="2 3">
    <name type="scientific">Sorangium cellulosum</name>
    <name type="common">Polyangium cellulosum</name>
    <dbReference type="NCBI Taxonomy" id="56"/>
    <lineage>
        <taxon>Bacteria</taxon>
        <taxon>Pseudomonadati</taxon>
        <taxon>Myxococcota</taxon>
        <taxon>Polyangia</taxon>
        <taxon>Polyangiales</taxon>
        <taxon>Polyangiaceae</taxon>
        <taxon>Sorangium</taxon>
    </lineage>
</organism>
<reference evidence="2 3" key="1">
    <citation type="submission" date="2015-09" db="EMBL/GenBank/DDBJ databases">
        <title>Sorangium comparison.</title>
        <authorList>
            <person name="Zaburannyi N."/>
            <person name="Bunk B."/>
            <person name="Overmann J."/>
            <person name="Mueller R."/>
        </authorList>
    </citation>
    <scope>NUCLEOTIDE SEQUENCE [LARGE SCALE GENOMIC DNA]</scope>
    <source>
        <strain evidence="2 3">So ceGT47</strain>
    </source>
</reference>
<dbReference type="AlphaFoldDB" id="A0A4V0NDM5"/>
<dbReference type="InterPro" id="IPR019626">
    <property type="entry name" value="Stress-induced_KGG_rpt"/>
</dbReference>
<feature type="compositionally biased region" description="Gly residues" evidence="1">
    <location>
        <begin position="77"/>
        <end position="87"/>
    </location>
</feature>
<evidence type="ECO:0000256" key="1">
    <source>
        <dbReference type="SAM" id="MobiDB-lite"/>
    </source>
</evidence>
<feature type="compositionally biased region" description="Basic and acidic residues" evidence="1">
    <location>
        <begin position="29"/>
        <end position="62"/>
    </location>
</feature>
<dbReference type="OrthoDB" id="9814245at2"/>
<sequence length="103" mass="10814">MGQSGESKRGFAAMNAEQQRQIASQGGKAAHEKGTAHEFTSEEARAAGRKGGEVVSQNREHMAQIGRRGAVARSQGLGLGRGRNGQRGGREQLASAGEQQPES</sequence>
<evidence type="ECO:0000313" key="3">
    <source>
        <dbReference type="Proteomes" id="UP000295781"/>
    </source>
</evidence>
<dbReference type="Proteomes" id="UP000295781">
    <property type="component" value="Chromosome"/>
</dbReference>
<dbReference type="RefSeq" id="WP_129348242.1">
    <property type="nucleotide sequence ID" value="NZ_CP012670.1"/>
</dbReference>